<dbReference type="InterPro" id="IPR028081">
    <property type="entry name" value="Leu-bd"/>
</dbReference>
<sequence>MQHRRFVAGGRRLLLGLLPAATLLAIALPVSAQRAQPCIGASWELTGPLAHTGFSIRIAVETALEEINAAGGVLGQQLRLVAYDDVGEPARAVDNARRIGERDNCIVMMGGFRTPNAIALRDPLAEMELPWVGVISAGTAVIEHPNNANKWMFRVSMKDRWVAPFLVEHAKARTKSGKIALVYEGTAWGQGAVPDVERAMAAINMPLVAKETFNIGDQDMSAQLIRLRDAGVDTIILYAVDREATNLVRSMDRLGYRPTIIAAWGVGVQFARTAGPLAEGVLVAGTFSWMGDLPPRAAGVLQRMMQKFPQITSPADIPLPSGTANAYDATYIIAEAIKLAGRFDRDAFRQALYRVNYDGIVASYRPAFEPRQERHDAILPQHYKLFAFHNGAMLPVEQTPFRQAAR</sequence>
<evidence type="ECO:0000256" key="1">
    <source>
        <dbReference type="ARBA" id="ARBA00022729"/>
    </source>
</evidence>
<feature type="domain" description="Leucine-binding protein" evidence="4">
    <location>
        <begin position="39"/>
        <end position="362"/>
    </location>
</feature>
<keyword evidence="2" id="KW-0813">Transport</keyword>
<dbReference type="InterPro" id="IPR051010">
    <property type="entry name" value="BCAA_transport"/>
</dbReference>
<dbReference type="PANTHER" id="PTHR30483:SF38">
    <property type="entry name" value="BLR7848 PROTEIN"/>
    <property type="match status" value="1"/>
</dbReference>
<keyword evidence="6" id="KW-1185">Reference proteome</keyword>
<evidence type="ECO:0000256" key="2">
    <source>
        <dbReference type="ARBA" id="ARBA00022970"/>
    </source>
</evidence>
<dbReference type="GO" id="GO:0006865">
    <property type="term" value="P:amino acid transport"/>
    <property type="evidence" value="ECO:0007669"/>
    <property type="project" value="UniProtKB-KW"/>
</dbReference>
<dbReference type="Proteomes" id="UP000694001">
    <property type="component" value="Chromosome"/>
</dbReference>
<keyword evidence="1 3" id="KW-0732">Signal</keyword>
<evidence type="ECO:0000313" key="5">
    <source>
        <dbReference type="EMBL" id="QXM25429.1"/>
    </source>
</evidence>
<keyword evidence="2" id="KW-0029">Amino-acid transport</keyword>
<dbReference type="Pfam" id="PF13458">
    <property type="entry name" value="Peripla_BP_6"/>
    <property type="match status" value="1"/>
</dbReference>
<gene>
    <name evidence="5" type="ORF">KO353_04145</name>
</gene>
<feature type="signal peptide" evidence="3">
    <location>
        <begin position="1"/>
        <end position="32"/>
    </location>
</feature>
<organism evidence="5 6">
    <name type="scientific">Elioraea tepida</name>
    <dbReference type="NCBI Taxonomy" id="2843330"/>
    <lineage>
        <taxon>Bacteria</taxon>
        <taxon>Pseudomonadati</taxon>
        <taxon>Pseudomonadota</taxon>
        <taxon>Alphaproteobacteria</taxon>
        <taxon>Acetobacterales</taxon>
        <taxon>Elioraeaceae</taxon>
        <taxon>Elioraea</taxon>
    </lineage>
</organism>
<dbReference type="AlphaFoldDB" id="A0A975U4J2"/>
<reference evidence="5" key="1">
    <citation type="submission" date="2021-06" db="EMBL/GenBank/DDBJ databases">
        <title>Elioraea tepida, sp. nov., a moderately thermophilic aerobic anoxygenic phototrophic bacterium isolated from an alkaline siliceous hot spring mat community in Yellowstone National Park, WY, USA.</title>
        <authorList>
            <person name="Saini M.K."/>
            <person name="Yoshida S."/>
            <person name="Sebastian A."/>
            <person name="Hirose S."/>
            <person name="Hara E."/>
            <person name="Tamaki H."/>
            <person name="Soulier N.T."/>
            <person name="Albert I."/>
            <person name="Hanada S."/>
            <person name="Bryant D.A."/>
            <person name="Tank M."/>
        </authorList>
    </citation>
    <scope>NUCLEOTIDE SEQUENCE</scope>
    <source>
        <strain evidence="5">MS-P2</strain>
    </source>
</reference>
<proteinExistence type="predicted"/>
<dbReference type="KEGG" id="elio:KO353_04145"/>
<dbReference type="PANTHER" id="PTHR30483">
    <property type="entry name" value="LEUCINE-SPECIFIC-BINDING PROTEIN"/>
    <property type="match status" value="1"/>
</dbReference>
<accession>A0A975U4J2</accession>
<evidence type="ECO:0000256" key="3">
    <source>
        <dbReference type="SAM" id="SignalP"/>
    </source>
</evidence>
<dbReference type="RefSeq" id="WP_218286485.1">
    <property type="nucleotide sequence ID" value="NZ_CP076448.1"/>
</dbReference>
<name>A0A975U4J2_9PROT</name>
<dbReference type="EMBL" id="CP076448">
    <property type="protein sequence ID" value="QXM25429.1"/>
    <property type="molecule type" value="Genomic_DNA"/>
</dbReference>
<protein>
    <submittedName>
        <fullName evidence="5">ABC transporter substrate-binding protein</fullName>
    </submittedName>
</protein>
<evidence type="ECO:0000313" key="6">
    <source>
        <dbReference type="Proteomes" id="UP000694001"/>
    </source>
</evidence>
<feature type="chain" id="PRO_5037884836" evidence="3">
    <location>
        <begin position="33"/>
        <end position="406"/>
    </location>
</feature>
<evidence type="ECO:0000259" key="4">
    <source>
        <dbReference type="Pfam" id="PF13458"/>
    </source>
</evidence>